<feature type="transmembrane region" description="Helical" evidence="2">
    <location>
        <begin position="82"/>
        <end position="109"/>
    </location>
</feature>
<feature type="compositionally biased region" description="Pro residues" evidence="1">
    <location>
        <begin position="1"/>
        <end position="22"/>
    </location>
</feature>
<organism evidence="4 5">
    <name type="scientific">Kitasatospora purpeofusca</name>
    <dbReference type="NCBI Taxonomy" id="67352"/>
    <lineage>
        <taxon>Bacteria</taxon>
        <taxon>Bacillati</taxon>
        <taxon>Actinomycetota</taxon>
        <taxon>Actinomycetes</taxon>
        <taxon>Kitasatosporales</taxon>
        <taxon>Streptomycetaceae</taxon>
        <taxon>Kitasatospora</taxon>
    </lineage>
</organism>
<evidence type="ECO:0000313" key="5">
    <source>
        <dbReference type="Proteomes" id="UP001432222"/>
    </source>
</evidence>
<evidence type="ECO:0000256" key="1">
    <source>
        <dbReference type="SAM" id="MobiDB-lite"/>
    </source>
</evidence>
<keyword evidence="2" id="KW-1133">Transmembrane helix</keyword>
<keyword evidence="5" id="KW-1185">Reference proteome</keyword>
<reference evidence="4" key="1">
    <citation type="submission" date="2022-10" db="EMBL/GenBank/DDBJ databases">
        <title>The complete genomes of actinobacterial strains from the NBC collection.</title>
        <authorList>
            <person name="Joergensen T.S."/>
            <person name="Alvarez Arevalo M."/>
            <person name="Sterndorff E.B."/>
            <person name="Faurdal D."/>
            <person name="Vuksanovic O."/>
            <person name="Mourched A.-S."/>
            <person name="Charusanti P."/>
            <person name="Shaw S."/>
            <person name="Blin K."/>
            <person name="Weber T."/>
        </authorList>
    </citation>
    <scope>NUCLEOTIDE SEQUENCE</scope>
    <source>
        <strain evidence="4">NBC_00222</strain>
    </source>
</reference>
<dbReference type="Proteomes" id="UP001432222">
    <property type="component" value="Chromosome"/>
</dbReference>
<dbReference type="InterPro" id="IPR055568">
    <property type="entry name" value="DUF7144"/>
</dbReference>
<keyword evidence="2" id="KW-0472">Membrane</keyword>
<feature type="transmembrane region" description="Helical" evidence="2">
    <location>
        <begin position="43"/>
        <end position="61"/>
    </location>
</feature>
<protein>
    <recommendedName>
        <fullName evidence="3">DUF7144 domain-containing protein</fullName>
    </recommendedName>
</protein>
<dbReference type="EMBL" id="CP108110">
    <property type="protein sequence ID" value="WUQ85630.1"/>
    <property type="molecule type" value="Genomic_DNA"/>
</dbReference>
<feature type="compositionally biased region" description="Low complexity" evidence="1">
    <location>
        <begin position="23"/>
        <end position="37"/>
    </location>
</feature>
<sequence length="164" mass="17313">MSSTTPPTPPTPPPSGATPPPGRGARPAGPATPSSPRHGTSGWVTGGVLFAGVLMMMNGVLDVTRGIMAIAEDDVFVTTRNYVFQFSLTGWGWIHLILGALIAVTGFFVIRGAVWAQYVGIGLVVLGGIESFLSLPYYPIWSVVVLALDVFIIWALCTNAQDRA</sequence>
<evidence type="ECO:0000259" key="3">
    <source>
        <dbReference type="Pfam" id="PF23636"/>
    </source>
</evidence>
<dbReference type="RefSeq" id="WP_328956366.1">
    <property type="nucleotide sequence ID" value="NZ_CP108110.1"/>
</dbReference>
<evidence type="ECO:0000313" key="4">
    <source>
        <dbReference type="EMBL" id="WUQ85630.1"/>
    </source>
</evidence>
<gene>
    <name evidence="4" type="ORF">OHA16_23280</name>
</gene>
<feature type="region of interest" description="Disordered" evidence="1">
    <location>
        <begin position="1"/>
        <end position="40"/>
    </location>
</feature>
<feature type="domain" description="DUF7144" evidence="3">
    <location>
        <begin position="48"/>
        <end position="159"/>
    </location>
</feature>
<feature type="transmembrane region" description="Helical" evidence="2">
    <location>
        <begin position="140"/>
        <end position="161"/>
    </location>
</feature>
<name>A0ABZ1U347_9ACTN</name>
<dbReference type="Pfam" id="PF23636">
    <property type="entry name" value="DUF7144"/>
    <property type="match status" value="1"/>
</dbReference>
<keyword evidence="2" id="KW-0812">Transmembrane</keyword>
<proteinExistence type="predicted"/>
<evidence type="ECO:0000256" key="2">
    <source>
        <dbReference type="SAM" id="Phobius"/>
    </source>
</evidence>
<accession>A0ABZ1U347</accession>